<evidence type="ECO:0000313" key="1">
    <source>
        <dbReference type="EMBL" id="RHZ81304.1"/>
    </source>
</evidence>
<evidence type="ECO:0000313" key="2">
    <source>
        <dbReference type="Proteomes" id="UP000266861"/>
    </source>
</evidence>
<dbReference type="Proteomes" id="UP000266861">
    <property type="component" value="Unassembled WGS sequence"/>
</dbReference>
<dbReference type="AlphaFoldDB" id="A0A397J7Z2"/>
<comment type="caution">
    <text evidence="1">The sequence shown here is derived from an EMBL/GenBank/DDBJ whole genome shotgun (WGS) entry which is preliminary data.</text>
</comment>
<gene>
    <name evidence="1" type="ORF">Glove_122g130</name>
</gene>
<keyword evidence="2" id="KW-1185">Reference proteome</keyword>
<protein>
    <submittedName>
        <fullName evidence="1">Uncharacterized protein</fullName>
    </submittedName>
</protein>
<name>A0A397J7Z2_9GLOM</name>
<accession>A0A397J7Z2</accession>
<dbReference type="EMBL" id="PQFF01000114">
    <property type="protein sequence ID" value="RHZ81304.1"/>
    <property type="molecule type" value="Genomic_DNA"/>
</dbReference>
<organism evidence="1 2">
    <name type="scientific">Diversispora epigaea</name>
    <dbReference type="NCBI Taxonomy" id="1348612"/>
    <lineage>
        <taxon>Eukaryota</taxon>
        <taxon>Fungi</taxon>
        <taxon>Fungi incertae sedis</taxon>
        <taxon>Mucoromycota</taxon>
        <taxon>Glomeromycotina</taxon>
        <taxon>Glomeromycetes</taxon>
        <taxon>Diversisporales</taxon>
        <taxon>Diversisporaceae</taxon>
        <taxon>Diversispora</taxon>
    </lineage>
</organism>
<proteinExistence type="predicted"/>
<reference evidence="1 2" key="1">
    <citation type="submission" date="2018-08" db="EMBL/GenBank/DDBJ databases">
        <title>Genome and evolution of the arbuscular mycorrhizal fungus Diversispora epigaea (formerly Glomus versiforme) and its bacterial endosymbionts.</title>
        <authorList>
            <person name="Sun X."/>
            <person name="Fei Z."/>
            <person name="Harrison M."/>
        </authorList>
    </citation>
    <scope>NUCLEOTIDE SEQUENCE [LARGE SCALE GENOMIC DNA]</scope>
    <source>
        <strain evidence="1 2">IT104</strain>
    </source>
</reference>
<sequence length="88" mass="10104">MNKMNCRISGSFYIVKNGNTHCYSITHFIKSKVSLSKISTVKVPNTQLRFPRNLLASQKAGNLNFQRAFVKNIDNKRNQIIINIEIMC</sequence>